<dbReference type="Gene3D" id="3.40.50.1820">
    <property type="entry name" value="alpha/beta hydrolase"/>
    <property type="match status" value="1"/>
</dbReference>
<dbReference type="InterPro" id="IPR029058">
    <property type="entry name" value="AB_hydrolase_fold"/>
</dbReference>
<dbReference type="PRINTS" id="PR00111">
    <property type="entry name" value="ABHYDROLASE"/>
</dbReference>
<dbReference type="AlphaFoldDB" id="A0A975K8P0"/>
<gene>
    <name evidence="2" type="ORF">KFK14_05290</name>
</gene>
<feature type="domain" description="AB hydrolase-1" evidence="1">
    <location>
        <begin position="40"/>
        <end position="272"/>
    </location>
</feature>
<protein>
    <submittedName>
        <fullName evidence="2">Alpha/beta fold hydrolase</fullName>
    </submittedName>
</protein>
<organism evidence="2 3">
    <name type="scientific">Sphingobium phenoxybenzoativorans</name>
    <dbReference type="NCBI Taxonomy" id="1592790"/>
    <lineage>
        <taxon>Bacteria</taxon>
        <taxon>Pseudomonadati</taxon>
        <taxon>Pseudomonadota</taxon>
        <taxon>Alphaproteobacteria</taxon>
        <taxon>Sphingomonadales</taxon>
        <taxon>Sphingomonadaceae</taxon>
        <taxon>Sphingobium</taxon>
    </lineage>
</organism>
<dbReference type="GO" id="GO:0016787">
    <property type="term" value="F:hydrolase activity"/>
    <property type="evidence" value="ECO:0007669"/>
    <property type="project" value="UniProtKB-KW"/>
</dbReference>
<dbReference type="RefSeq" id="WP_212610146.1">
    <property type="nucleotide sequence ID" value="NZ_CP073910.1"/>
</dbReference>
<dbReference type="KEGG" id="spph:KFK14_05290"/>
<dbReference type="InterPro" id="IPR000073">
    <property type="entry name" value="AB_hydrolase_1"/>
</dbReference>
<name>A0A975K8P0_9SPHN</name>
<dbReference type="InterPro" id="IPR050228">
    <property type="entry name" value="Carboxylesterase_BioH"/>
</dbReference>
<dbReference type="Proteomes" id="UP000681425">
    <property type="component" value="Chromosome"/>
</dbReference>
<keyword evidence="3" id="KW-1185">Reference proteome</keyword>
<sequence length="295" mass="32057">MDIPLLERQQTRNISRDRAAWVTGDGVQLRGEVGGVPTAPAVILMHGGGQTLHSWSGGASALIEAGYRVIAYDARGHGDSGWSSTADYTLATRARDLATIVQDIEGPFGLIGASLGGATALKALSDGMRPKTVSLIDIVPKPDMEGVLRIRRFMKANPDGFGSLEDAADAVATFNVHRRRPRSPLGLARNLRLRSDGRYYWHWDPEILSFDPLQDLTELEEVLTTVVAAADVAVQLVRGMKSDVVDDHGVAELRRLFPTLHVDEIPDAGHMVAGDRNDVFNHAIIAFFRKHLPSA</sequence>
<dbReference type="Pfam" id="PF00561">
    <property type="entry name" value="Abhydrolase_1"/>
    <property type="match status" value="1"/>
</dbReference>
<dbReference type="InterPro" id="IPR000639">
    <property type="entry name" value="Epox_hydrolase-like"/>
</dbReference>
<reference evidence="2" key="1">
    <citation type="submission" date="2021-04" db="EMBL/GenBank/DDBJ databases">
        <title>Isolation of p-tert-butylphenol degrading bacteria Sphingobium phenoxybenzoativorans Tas13 from active sludge.</title>
        <authorList>
            <person name="Li Y."/>
        </authorList>
    </citation>
    <scope>NUCLEOTIDE SEQUENCE</scope>
    <source>
        <strain evidence="2">Tas13</strain>
    </source>
</reference>
<accession>A0A975K8P0</accession>
<dbReference type="EMBL" id="CP073910">
    <property type="protein sequence ID" value="QUT06856.1"/>
    <property type="molecule type" value="Genomic_DNA"/>
</dbReference>
<keyword evidence="2" id="KW-0378">Hydrolase</keyword>
<proteinExistence type="predicted"/>
<dbReference type="PANTHER" id="PTHR43194:SF2">
    <property type="entry name" value="PEROXISOMAL MEMBRANE PROTEIN LPX1"/>
    <property type="match status" value="1"/>
</dbReference>
<dbReference type="PANTHER" id="PTHR43194">
    <property type="entry name" value="HYDROLASE ALPHA/BETA FOLD FAMILY"/>
    <property type="match status" value="1"/>
</dbReference>
<dbReference type="PRINTS" id="PR00412">
    <property type="entry name" value="EPOXHYDRLASE"/>
</dbReference>
<dbReference type="SUPFAM" id="SSF53474">
    <property type="entry name" value="alpha/beta-Hydrolases"/>
    <property type="match status" value="1"/>
</dbReference>
<evidence type="ECO:0000259" key="1">
    <source>
        <dbReference type="Pfam" id="PF00561"/>
    </source>
</evidence>
<evidence type="ECO:0000313" key="3">
    <source>
        <dbReference type="Proteomes" id="UP000681425"/>
    </source>
</evidence>
<evidence type="ECO:0000313" key="2">
    <source>
        <dbReference type="EMBL" id="QUT06856.1"/>
    </source>
</evidence>